<protein>
    <submittedName>
        <fullName evidence="2">Uncharacterized protein</fullName>
    </submittedName>
</protein>
<organism evidence="2 3">
    <name type="scientific">candidate division WWE3 bacterium</name>
    <dbReference type="NCBI Taxonomy" id="2053526"/>
    <lineage>
        <taxon>Bacteria</taxon>
        <taxon>Katanobacteria</taxon>
    </lineage>
</organism>
<dbReference type="EMBL" id="DOZN01000012">
    <property type="protein sequence ID" value="HCC42210.1"/>
    <property type="molecule type" value="Genomic_DNA"/>
</dbReference>
<proteinExistence type="predicted"/>
<evidence type="ECO:0000313" key="2">
    <source>
        <dbReference type="EMBL" id="HCC42210.1"/>
    </source>
</evidence>
<keyword evidence="1" id="KW-0812">Transmembrane</keyword>
<evidence type="ECO:0000313" key="3">
    <source>
        <dbReference type="Proteomes" id="UP000263336"/>
    </source>
</evidence>
<feature type="transmembrane region" description="Helical" evidence="1">
    <location>
        <begin position="84"/>
        <end position="103"/>
    </location>
</feature>
<sequence length="105" mass="12087">MLNKFSTPFLAFLQASGMVFYIFLISLFLNFVTPKFIQNGEQFYAPIIMLITFVFSAVISATMILGRAGMLFWEKKYIKSFTLLGWTTGWGLFYLVLFLGILLKK</sequence>
<comment type="caution">
    <text evidence="2">The sequence shown here is derived from an EMBL/GenBank/DDBJ whole genome shotgun (WGS) entry which is preliminary data.</text>
</comment>
<evidence type="ECO:0000256" key="1">
    <source>
        <dbReference type="SAM" id="Phobius"/>
    </source>
</evidence>
<gene>
    <name evidence="2" type="ORF">DEP93_01945</name>
</gene>
<keyword evidence="1" id="KW-1133">Transmembrane helix</keyword>
<dbReference type="AlphaFoldDB" id="A0A3D0ZPL3"/>
<keyword evidence="1" id="KW-0472">Membrane</keyword>
<feature type="transmembrane region" description="Helical" evidence="1">
    <location>
        <begin position="43"/>
        <end position="64"/>
    </location>
</feature>
<feature type="transmembrane region" description="Helical" evidence="1">
    <location>
        <begin position="12"/>
        <end position="31"/>
    </location>
</feature>
<name>A0A3D0ZPL3_UNCKA</name>
<dbReference type="Proteomes" id="UP000263336">
    <property type="component" value="Unassembled WGS sequence"/>
</dbReference>
<accession>A0A3D0ZPL3</accession>
<reference evidence="2 3" key="1">
    <citation type="journal article" date="2018" name="Nat. Biotechnol.">
        <title>A standardized bacterial taxonomy based on genome phylogeny substantially revises the tree of life.</title>
        <authorList>
            <person name="Parks D.H."/>
            <person name="Chuvochina M."/>
            <person name="Waite D.W."/>
            <person name="Rinke C."/>
            <person name="Skarshewski A."/>
            <person name="Chaumeil P.A."/>
            <person name="Hugenholtz P."/>
        </authorList>
    </citation>
    <scope>NUCLEOTIDE SEQUENCE [LARGE SCALE GENOMIC DNA]</scope>
    <source>
        <strain evidence="2">UBA11701</strain>
    </source>
</reference>